<keyword evidence="2" id="KW-1185">Reference proteome</keyword>
<proteinExistence type="predicted"/>
<sequence length="107" mass="11712">MSRYGTGSGICLLRGCGLLNGKDESPSVNLAAKMPECDLQSPQYNCVLRARVRGNTSVHTHLLINAPEDSWELSLVVCGFGFMEDCGKTWSPPRSSSVQWSLEGIFF</sequence>
<dbReference type="EMBL" id="KN122516">
    <property type="protein sequence ID" value="KFO30029.1"/>
    <property type="molecule type" value="Genomic_DNA"/>
</dbReference>
<gene>
    <name evidence="1" type="ORF">H920_08539</name>
</gene>
<organism evidence="1 2">
    <name type="scientific">Fukomys damarensis</name>
    <name type="common">Damaraland mole rat</name>
    <name type="synonym">Cryptomys damarensis</name>
    <dbReference type="NCBI Taxonomy" id="885580"/>
    <lineage>
        <taxon>Eukaryota</taxon>
        <taxon>Metazoa</taxon>
        <taxon>Chordata</taxon>
        <taxon>Craniata</taxon>
        <taxon>Vertebrata</taxon>
        <taxon>Euteleostomi</taxon>
        <taxon>Mammalia</taxon>
        <taxon>Eutheria</taxon>
        <taxon>Euarchontoglires</taxon>
        <taxon>Glires</taxon>
        <taxon>Rodentia</taxon>
        <taxon>Hystricomorpha</taxon>
        <taxon>Bathyergidae</taxon>
        <taxon>Fukomys</taxon>
    </lineage>
</organism>
<dbReference type="Proteomes" id="UP000028990">
    <property type="component" value="Unassembled WGS sequence"/>
</dbReference>
<name>A0A091DD06_FUKDA</name>
<accession>A0A091DD06</accession>
<dbReference type="AlphaFoldDB" id="A0A091DD06"/>
<reference evidence="1 2" key="1">
    <citation type="submission" date="2013-11" db="EMBL/GenBank/DDBJ databases">
        <title>The Damaraland mole rat (Fukomys damarensis) genome and evolution of African mole rats.</title>
        <authorList>
            <person name="Gladyshev V.N."/>
            <person name="Fang X."/>
        </authorList>
    </citation>
    <scope>NUCLEOTIDE SEQUENCE [LARGE SCALE GENOMIC DNA]</scope>
    <source>
        <tissue evidence="1">Liver</tissue>
    </source>
</reference>
<evidence type="ECO:0000313" key="2">
    <source>
        <dbReference type="Proteomes" id="UP000028990"/>
    </source>
</evidence>
<evidence type="ECO:0000313" key="1">
    <source>
        <dbReference type="EMBL" id="KFO30029.1"/>
    </source>
</evidence>
<protein>
    <submittedName>
        <fullName evidence="1">Uncharacterized protein</fullName>
    </submittedName>
</protein>